<feature type="binding site" description="axial binding residue" evidence="5">
    <location>
        <position position="64"/>
    </location>
    <ligand>
        <name>heme c</name>
        <dbReference type="ChEBI" id="CHEBI:61717"/>
        <label>1</label>
    </ligand>
    <ligandPart>
        <name>Fe</name>
        <dbReference type="ChEBI" id="CHEBI:18248"/>
    </ligandPart>
</feature>
<reference evidence="8" key="1">
    <citation type="submission" date="2020-12" db="EMBL/GenBank/DDBJ databases">
        <title>Comamonas sp. nov., isolated from stream water.</title>
        <authorList>
            <person name="Park K.-H."/>
        </authorList>
    </citation>
    <scope>NUCLEOTIDE SEQUENCE</scope>
    <source>
        <strain evidence="8">EJ-4</strain>
    </source>
</reference>
<dbReference type="Pfam" id="PF00034">
    <property type="entry name" value="Cytochrom_C"/>
    <property type="match status" value="1"/>
</dbReference>
<dbReference type="SUPFAM" id="SSF46626">
    <property type="entry name" value="Cytochrome c"/>
    <property type="match status" value="2"/>
</dbReference>
<proteinExistence type="predicted"/>
<dbReference type="PROSITE" id="PS51007">
    <property type="entry name" value="CYTC"/>
    <property type="match status" value="2"/>
</dbReference>
<dbReference type="InterPro" id="IPR024167">
    <property type="entry name" value="Cytochrome_c4-like"/>
</dbReference>
<dbReference type="GO" id="GO:0042597">
    <property type="term" value="C:periplasmic space"/>
    <property type="evidence" value="ECO:0007669"/>
    <property type="project" value="InterPro"/>
</dbReference>
<protein>
    <submittedName>
        <fullName evidence="8">C-type cytochrome</fullName>
    </submittedName>
</protein>
<dbReference type="RefSeq" id="WP_099737937.1">
    <property type="nucleotide sequence ID" value="NZ_JABBCQ020000019.1"/>
</dbReference>
<evidence type="ECO:0000259" key="7">
    <source>
        <dbReference type="PROSITE" id="PS51007"/>
    </source>
</evidence>
<dbReference type="PIRSF" id="PIRSF000005">
    <property type="entry name" value="Cytochrome_c4"/>
    <property type="match status" value="1"/>
</dbReference>
<dbReference type="EMBL" id="JABBCQ020000019">
    <property type="protein sequence ID" value="MBI1626487.1"/>
    <property type="molecule type" value="Genomic_DNA"/>
</dbReference>
<evidence type="ECO:0000256" key="6">
    <source>
        <dbReference type="SAM" id="SignalP"/>
    </source>
</evidence>
<dbReference type="InterPro" id="IPR036909">
    <property type="entry name" value="Cyt_c-like_dom_sf"/>
</dbReference>
<evidence type="ECO:0000313" key="8">
    <source>
        <dbReference type="EMBL" id="MBI1626487.1"/>
    </source>
</evidence>
<evidence type="ECO:0000256" key="2">
    <source>
        <dbReference type="ARBA" id="ARBA00022723"/>
    </source>
</evidence>
<feature type="binding site" description="axial binding residue" evidence="5">
    <location>
        <position position="205"/>
    </location>
    <ligand>
        <name>heme c</name>
        <dbReference type="ChEBI" id="CHEBI:61717"/>
        <label>2</label>
    </ligand>
    <ligandPart>
        <name>Fe</name>
        <dbReference type="ChEBI" id="CHEBI:18248"/>
    </ligandPart>
</feature>
<evidence type="ECO:0000256" key="4">
    <source>
        <dbReference type="PIRSR" id="PIRSR000005-1"/>
    </source>
</evidence>
<feature type="binding site" description="axial binding residue" evidence="5">
    <location>
        <position position="102"/>
    </location>
    <ligand>
        <name>heme c</name>
        <dbReference type="ChEBI" id="CHEBI:61717"/>
        <label>1</label>
    </ligand>
    <ligandPart>
        <name>Fe</name>
        <dbReference type="ChEBI" id="CHEBI:18248"/>
    </ligandPart>
</feature>
<dbReference type="GO" id="GO:0009055">
    <property type="term" value="F:electron transfer activity"/>
    <property type="evidence" value="ECO:0007669"/>
    <property type="project" value="InterPro"/>
</dbReference>
<keyword evidence="2 5" id="KW-0479">Metal-binding</keyword>
<evidence type="ECO:0000256" key="3">
    <source>
        <dbReference type="ARBA" id="ARBA00023004"/>
    </source>
</evidence>
<sequence length="241" mass="24478">MNRLNTKTLPRSWVAVGISMLMATSAWAQEPAAAKAALNGNATAGAKIAQSGSAGGAAACATCHGAKGEGQAGFPALAGQHPGYLERQLNQLAAGARQSAVMASMAKALSEQERADVAAYYATLPLPIKAVRGALPGKNDDSGAWLVERGRWADGIPACAQCHGPGGVGVGKDFPAIGHLSADYMQSQIDAWNKGQREAGPLGLMGAVAKKLSADDVKAVAAYYQRLHNPAAAAPAAPAKP</sequence>
<feature type="binding site" description="covalent" evidence="4">
    <location>
        <position position="60"/>
    </location>
    <ligand>
        <name>heme c</name>
        <dbReference type="ChEBI" id="CHEBI:61717"/>
        <label>1</label>
    </ligand>
</feature>
<dbReference type="Proteomes" id="UP000530032">
    <property type="component" value="Unassembled WGS sequence"/>
</dbReference>
<dbReference type="InterPro" id="IPR050597">
    <property type="entry name" value="Cytochrome_c_Oxidase_Subunit"/>
</dbReference>
<dbReference type="GO" id="GO:0020037">
    <property type="term" value="F:heme binding"/>
    <property type="evidence" value="ECO:0007669"/>
    <property type="project" value="InterPro"/>
</dbReference>
<evidence type="ECO:0000256" key="1">
    <source>
        <dbReference type="ARBA" id="ARBA00022617"/>
    </source>
</evidence>
<keyword evidence="6" id="KW-0732">Signal</keyword>
<feature type="domain" description="Cytochrome c" evidence="7">
    <location>
        <begin position="40"/>
        <end position="125"/>
    </location>
</feature>
<dbReference type="GO" id="GO:0005506">
    <property type="term" value="F:iron ion binding"/>
    <property type="evidence" value="ECO:0007669"/>
    <property type="project" value="InterPro"/>
</dbReference>
<dbReference type="InterPro" id="IPR009056">
    <property type="entry name" value="Cyt_c-like_dom"/>
</dbReference>
<dbReference type="AlphaFoldDB" id="A0A843BF28"/>
<keyword evidence="1 4" id="KW-0349">Heme</keyword>
<accession>A0A843BF28</accession>
<comment type="PTM">
    <text evidence="4">Binds 2 heme c groups covalently per subunit.</text>
</comment>
<evidence type="ECO:0000313" key="9">
    <source>
        <dbReference type="Proteomes" id="UP000530032"/>
    </source>
</evidence>
<dbReference type="Pfam" id="PF13442">
    <property type="entry name" value="Cytochrome_CBB3"/>
    <property type="match status" value="1"/>
</dbReference>
<organism evidence="8 9">
    <name type="scientific">Comamonas suwonensis</name>
    <dbReference type="NCBI Taxonomy" id="2606214"/>
    <lineage>
        <taxon>Bacteria</taxon>
        <taxon>Pseudomonadati</taxon>
        <taxon>Pseudomonadota</taxon>
        <taxon>Betaproteobacteria</taxon>
        <taxon>Burkholderiales</taxon>
        <taxon>Comamonadaceae</taxon>
        <taxon>Comamonas</taxon>
    </lineage>
</organism>
<dbReference type="Gene3D" id="1.10.760.10">
    <property type="entry name" value="Cytochrome c-like domain"/>
    <property type="match status" value="2"/>
</dbReference>
<dbReference type="PANTHER" id="PTHR33751:SF11">
    <property type="entry name" value="BLL4483 PROTEIN"/>
    <property type="match status" value="1"/>
</dbReference>
<feature type="domain" description="Cytochrome c" evidence="7">
    <location>
        <begin position="138"/>
        <end position="228"/>
    </location>
</feature>
<comment type="caution">
    <text evidence="8">The sequence shown here is derived from an EMBL/GenBank/DDBJ whole genome shotgun (WGS) entry which is preliminary data.</text>
</comment>
<keyword evidence="3 5" id="KW-0408">Iron</keyword>
<dbReference type="PANTHER" id="PTHR33751">
    <property type="entry name" value="CBB3-TYPE CYTOCHROME C OXIDASE SUBUNIT FIXP"/>
    <property type="match status" value="1"/>
</dbReference>
<feature type="binding site" description="covalent" evidence="4">
    <location>
        <position position="159"/>
    </location>
    <ligand>
        <name>heme c</name>
        <dbReference type="ChEBI" id="CHEBI:61717"/>
        <label>2</label>
    </ligand>
</feature>
<keyword evidence="9" id="KW-1185">Reference proteome</keyword>
<feature type="binding site" description="covalent" evidence="4">
    <location>
        <position position="63"/>
    </location>
    <ligand>
        <name>heme c</name>
        <dbReference type="ChEBI" id="CHEBI:61717"/>
        <label>1</label>
    </ligand>
</feature>
<gene>
    <name evidence="8" type="ORF">HF327_018565</name>
</gene>
<name>A0A843BF28_9BURK</name>
<feature type="binding site" description="covalent" evidence="4">
    <location>
        <position position="162"/>
    </location>
    <ligand>
        <name>heme c</name>
        <dbReference type="ChEBI" id="CHEBI:61717"/>
        <label>2</label>
    </ligand>
</feature>
<feature type="chain" id="PRO_5032842236" evidence="6">
    <location>
        <begin position="29"/>
        <end position="241"/>
    </location>
</feature>
<evidence type="ECO:0000256" key="5">
    <source>
        <dbReference type="PIRSR" id="PIRSR000005-2"/>
    </source>
</evidence>
<feature type="signal peptide" evidence="6">
    <location>
        <begin position="1"/>
        <end position="28"/>
    </location>
</feature>
<feature type="binding site" description="axial binding residue" evidence="5">
    <location>
        <position position="163"/>
    </location>
    <ligand>
        <name>heme c</name>
        <dbReference type="ChEBI" id="CHEBI:61717"/>
        <label>2</label>
    </ligand>
    <ligandPart>
        <name>Fe</name>
        <dbReference type="ChEBI" id="CHEBI:18248"/>
    </ligandPart>
</feature>